<keyword evidence="1" id="KW-1133">Transmembrane helix</keyword>
<keyword evidence="1" id="KW-0472">Membrane</keyword>
<feature type="transmembrane region" description="Helical" evidence="1">
    <location>
        <begin position="20"/>
        <end position="45"/>
    </location>
</feature>
<dbReference type="AlphaFoldDB" id="A0A9E7KNQ6"/>
<reference evidence="2" key="1">
    <citation type="submission" date="2022-05" db="EMBL/GenBank/DDBJ databases">
        <title>The Musa troglodytarum L. genome provides insights into the mechanism of non-climacteric behaviour and enrichment of carotenoids.</title>
        <authorList>
            <person name="Wang J."/>
        </authorList>
    </citation>
    <scope>NUCLEOTIDE SEQUENCE</scope>
    <source>
        <tissue evidence="2">Leaf</tissue>
    </source>
</reference>
<feature type="transmembrane region" description="Helical" evidence="1">
    <location>
        <begin position="65"/>
        <end position="86"/>
    </location>
</feature>
<keyword evidence="1" id="KW-0812">Transmembrane</keyword>
<dbReference type="Proteomes" id="UP001055439">
    <property type="component" value="Chromosome 8"/>
</dbReference>
<dbReference type="EMBL" id="CP097510">
    <property type="protein sequence ID" value="URE23976.1"/>
    <property type="molecule type" value="Genomic_DNA"/>
</dbReference>
<sequence length="92" mass="10422">MESIDRTFPNLHYNKETVAWLVLIAAALEGSKLVFTPAAIAAMGISLQAWNFMEVIPYLGLPDKFRYNGCCSYVILLVLVMEFLHWTLNEVV</sequence>
<name>A0A9E7KNQ6_9LILI</name>
<evidence type="ECO:0000256" key="1">
    <source>
        <dbReference type="SAM" id="Phobius"/>
    </source>
</evidence>
<organism evidence="2 3">
    <name type="scientific">Musa troglodytarum</name>
    <name type="common">fe'i banana</name>
    <dbReference type="NCBI Taxonomy" id="320322"/>
    <lineage>
        <taxon>Eukaryota</taxon>
        <taxon>Viridiplantae</taxon>
        <taxon>Streptophyta</taxon>
        <taxon>Embryophyta</taxon>
        <taxon>Tracheophyta</taxon>
        <taxon>Spermatophyta</taxon>
        <taxon>Magnoliopsida</taxon>
        <taxon>Liliopsida</taxon>
        <taxon>Zingiberales</taxon>
        <taxon>Musaceae</taxon>
        <taxon>Musa</taxon>
    </lineage>
</organism>
<protein>
    <submittedName>
        <fullName evidence="2">Uncharacterized protein</fullName>
    </submittedName>
</protein>
<dbReference type="OrthoDB" id="10516216at2759"/>
<accession>A0A9E7KNQ6</accession>
<keyword evidence="3" id="KW-1185">Reference proteome</keyword>
<proteinExistence type="predicted"/>
<evidence type="ECO:0000313" key="3">
    <source>
        <dbReference type="Proteomes" id="UP001055439"/>
    </source>
</evidence>
<gene>
    <name evidence="2" type="ORF">MUK42_34755</name>
</gene>
<evidence type="ECO:0000313" key="2">
    <source>
        <dbReference type="EMBL" id="URE23976.1"/>
    </source>
</evidence>